<evidence type="ECO:0000256" key="2">
    <source>
        <dbReference type="ARBA" id="ARBA00022692"/>
    </source>
</evidence>
<evidence type="ECO:0000313" key="7">
    <source>
        <dbReference type="EMBL" id="OWR01220.1"/>
    </source>
</evidence>
<dbReference type="GO" id="GO:0016020">
    <property type="term" value="C:membrane"/>
    <property type="evidence" value="ECO:0007669"/>
    <property type="project" value="UniProtKB-SubCell"/>
</dbReference>
<dbReference type="InterPro" id="IPR007016">
    <property type="entry name" value="O-antigen_ligase-rel_domated"/>
</dbReference>
<protein>
    <recommendedName>
        <fullName evidence="6">O-antigen ligase-related domain-containing protein</fullName>
    </recommendedName>
</protein>
<name>A0A246K5C9_9SPHN</name>
<evidence type="ECO:0000256" key="1">
    <source>
        <dbReference type="ARBA" id="ARBA00004141"/>
    </source>
</evidence>
<reference evidence="7 8" key="1">
    <citation type="journal article" date="2002" name="Int. J. Syst. Evol. Microbiol.">
        <title>Sphingopyxis witflariensis sp. nov., isolated from activated sludge.</title>
        <authorList>
            <person name="Kampfer P."/>
            <person name="Witzenberger R."/>
            <person name="Denner E.B."/>
            <person name="Busse H.J."/>
            <person name="Neef A."/>
        </authorList>
    </citation>
    <scope>NUCLEOTIDE SEQUENCE [LARGE SCALE GENOMIC DNA]</scope>
    <source>
        <strain evidence="7 8">DSM 14551</strain>
    </source>
</reference>
<keyword evidence="3 5" id="KW-1133">Transmembrane helix</keyword>
<feature type="transmembrane region" description="Helical" evidence="5">
    <location>
        <begin position="28"/>
        <end position="46"/>
    </location>
</feature>
<evidence type="ECO:0000313" key="8">
    <source>
        <dbReference type="Proteomes" id="UP000197097"/>
    </source>
</evidence>
<evidence type="ECO:0000256" key="4">
    <source>
        <dbReference type="ARBA" id="ARBA00023136"/>
    </source>
</evidence>
<dbReference type="EMBL" id="NISJ01000001">
    <property type="protein sequence ID" value="OWR01220.1"/>
    <property type="molecule type" value="Genomic_DNA"/>
</dbReference>
<feature type="transmembrane region" description="Helical" evidence="5">
    <location>
        <begin position="371"/>
        <end position="391"/>
    </location>
</feature>
<keyword evidence="8" id="KW-1185">Reference proteome</keyword>
<dbReference type="PANTHER" id="PTHR37422:SF23">
    <property type="entry name" value="TEICHURONIC ACID BIOSYNTHESIS PROTEIN TUAE"/>
    <property type="match status" value="1"/>
</dbReference>
<evidence type="ECO:0000259" key="6">
    <source>
        <dbReference type="Pfam" id="PF04932"/>
    </source>
</evidence>
<dbReference type="Proteomes" id="UP000197097">
    <property type="component" value="Unassembled WGS sequence"/>
</dbReference>
<feature type="transmembrane region" description="Helical" evidence="5">
    <location>
        <begin position="435"/>
        <end position="453"/>
    </location>
</feature>
<dbReference type="Pfam" id="PF04932">
    <property type="entry name" value="Wzy_C"/>
    <property type="match status" value="1"/>
</dbReference>
<evidence type="ECO:0000256" key="3">
    <source>
        <dbReference type="ARBA" id="ARBA00022989"/>
    </source>
</evidence>
<accession>A0A246K5C9</accession>
<feature type="transmembrane region" description="Helical" evidence="5">
    <location>
        <begin position="412"/>
        <end position="429"/>
    </location>
</feature>
<dbReference type="InterPro" id="IPR051533">
    <property type="entry name" value="WaaL-like"/>
</dbReference>
<dbReference type="PANTHER" id="PTHR37422">
    <property type="entry name" value="TEICHURONIC ACID BIOSYNTHESIS PROTEIN TUAE"/>
    <property type="match status" value="1"/>
</dbReference>
<feature type="domain" description="O-antigen ligase-related" evidence="6">
    <location>
        <begin position="218"/>
        <end position="383"/>
    </location>
</feature>
<feature type="transmembrane region" description="Helical" evidence="5">
    <location>
        <begin position="210"/>
        <end position="229"/>
    </location>
</feature>
<organism evidence="7 8">
    <name type="scientific">Sphingopyxis witflariensis</name>
    <dbReference type="NCBI Taxonomy" id="173675"/>
    <lineage>
        <taxon>Bacteria</taxon>
        <taxon>Pseudomonadati</taxon>
        <taxon>Pseudomonadota</taxon>
        <taxon>Alphaproteobacteria</taxon>
        <taxon>Sphingomonadales</taxon>
        <taxon>Sphingomonadaceae</taxon>
        <taxon>Sphingopyxis</taxon>
    </lineage>
</organism>
<comment type="caution">
    <text evidence="7">The sequence shown here is derived from an EMBL/GenBank/DDBJ whole genome shotgun (WGS) entry which is preliminary data.</text>
</comment>
<dbReference type="AlphaFoldDB" id="A0A246K5C9"/>
<evidence type="ECO:0000256" key="5">
    <source>
        <dbReference type="SAM" id="Phobius"/>
    </source>
</evidence>
<feature type="transmembrane region" description="Helical" evidence="5">
    <location>
        <begin position="277"/>
        <end position="300"/>
    </location>
</feature>
<proteinExistence type="predicted"/>
<keyword evidence="2 5" id="KW-0812">Transmembrane</keyword>
<feature type="transmembrane region" description="Helical" evidence="5">
    <location>
        <begin position="235"/>
        <end position="256"/>
    </location>
</feature>
<comment type="subcellular location">
    <subcellularLocation>
        <location evidence="1">Membrane</location>
        <topology evidence="1">Multi-pass membrane protein</topology>
    </subcellularLocation>
</comment>
<keyword evidence="4 5" id="KW-0472">Membrane</keyword>
<sequence>MPVLFVAFVVLLGGSSRSDVASLPLLRGGAVLFACWALAGMSRDDWKCIRTPLVLLLLLAIWTAVQLIPLPPGTWQALPGRGTVFAIDQLLGQPDVWRPISFAPSKTWNSLLALTVPIAALLVAARMSSESQREMMFAIVGISTFSALLGLIQILSGVGSAAYFYRITDPISMVGLFANRNHHAIFLAIAVLVAATLLRDELMRKRQRKMVQVGLIFSALFLTALTALIGSRAGFAAGVAAFCLGYAVVGLAWRAGQSELPASKRGLSAPQAFATRWENAILFAPPVLLALALGATLWLGSRASAVARFMGEGVADDLRVRAWPTVQSMIDLYWLTGSGFGSFAEIYKVYEPDHLLQPSYFNHAHNDWTEAVLTGGLPFVLILFGAFVWLGRAILARGLRNPIKGHRGDMRLMVIAVTMLLAAASATDYPLRVPSMQVVAIMLLMTIIPASPVNRIGRKTSRRSDDSGLRA</sequence>
<feature type="transmembrane region" description="Helical" evidence="5">
    <location>
        <begin position="107"/>
        <end position="125"/>
    </location>
</feature>
<gene>
    <name evidence="7" type="ORF">CDQ91_02055</name>
</gene>
<feature type="transmembrane region" description="Helical" evidence="5">
    <location>
        <begin position="137"/>
        <end position="162"/>
    </location>
</feature>
<feature type="transmembrane region" description="Helical" evidence="5">
    <location>
        <begin position="53"/>
        <end position="70"/>
    </location>
</feature>
<feature type="transmembrane region" description="Helical" evidence="5">
    <location>
        <begin position="182"/>
        <end position="198"/>
    </location>
</feature>